<reference evidence="1" key="2">
    <citation type="submission" date="2022-01" db="EMBL/GenBank/DDBJ databases">
        <authorList>
            <person name="Yamashiro T."/>
            <person name="Shiraishi A."/>
            <person name="Satake H."/>
            <person name="Nakayama K."/>
        </authorList>
    </citation>
    <scope>NUCLEOTIDE SEQUENCE</scope>
</reference>
<comment type="caution">
    <text evidence="1">The sequence shown here is derived from an EMBL/GenBank/DDBJ whole genome shotgun (WGS) entry which is preliminary data.</text>
</comment>
<evidence type="ECO:0000313" key="2">
    <source>
        <dbReference type="Proteomes" id="UP001151760"/>
    </source>
</evidence>
<organism evidence="1 2">
    <name type="scientific">Tanacetum coccineum</name>
    <dbReference type="NCBI Taxonomy" id="301880"/>
    <lineage>
        <taxon>Eukaryota</taxon>
        <taxon>Viridiplantae</taxon>
        <taxon>Streptophyta</taxon>
        <taxon>Embryophyta</taxon>
        <taxon>Tracheophyta</taxon>
        <taxon>Spermatophyta</taxon>
        <taxon>Magnoliopsida</taxon>
        <taxon>eudicotyledons</taxon>
        <taxon>Gunneridae</taxon>
        <taxon>Pentapetalae</taxon>
        <taxon>asterids</taxon>
        <taxon>campanulids</taxon>
        <taxon>Asterales</taxon>
        <taxon>Asteraceae</taxon>
        <taxon>Asteroideae</taxon>
        <taxon>Anthemideae</taxon>
        <taxon>Anthemidinae</taxon>
        <taxon>Tanacetum</taxon>
    </lineage>
</organism>
<accession>A0ABQ5FDL8</accession>
<proteinExistence type="predicted"/>
<protein>
    <submittedName>
        <fullName evidence="1">Uncharacterized protein</fullName>
    </submittedName>
</protein>
<gene>
    <name evidence="1" type="ORF">Tco_1004983</name>
</gene>
<keyword evidence="2" id="KW-1185">Reference proteome</keyword>
<sequence length="178" mass="19602">MGYHFYNPHENKVSVARYAKLFENSLKFTRSSRSLTLLKASGSNVGNSGSIDDVARLFFNVRRTIGYEALVVDVKDGRSFVNKTCCFIRHPTDFKRVETTSRPSLTPSKSQGDVVAILSDAVAVADLEEAHGRFGRLTPSQLTNDAWRLEPRGCATDDLGELIQNLSTLSLKDGMADG</sequence>
<name>A0ABQ5FDL8_9ASTR</name>
<evidence type="ECO:0000313" key="1">
    <source>
        <dbReference type="EMBL" id="GJT61450.1"/>
    </source>
</evidence>
<dbReference type="EMBL" id="BQNB010017288">
    <property type="protein sequence ID" value="GJT61450.1"/>
    <property type="molecule type" value="Genomic_DNA"/>
</dbReference>
<dbReference type="Proteomes" id="UP001151760">
    <property type="component" value="Unassembled WGS sequence"/>
</dbReference>
<reference evidence="1" key="1">
    <citation type="journal article" date="2022" name="Int. J. Mol. Sci.">
        <title>Draft Genome of Tanacetum Coccineum: Genomic Comparison of Closely Related Tanacetum-Family Plants.</title>
        <authorList>
            <person name="Yamashiro T."/>
            <person name="Shiraishi A."/>
            <person name="Nakayama K."/>
            <person name="Satake H."/>
        </authorList>
    </citation>
    <scope>NUCLEOTIDE SEQUENCE</scope>
</reference>